<dbReference type="EMBL" id="CP034170">
    <property type="protein sequence ID" value="AZI56958.1"/>
    <property type="molecule type" value="Genomic_DNA"/>
</dbReference>
<protein>
    <submittedName>
        <fullName evidence="1">Uncharacterized protein</fullName>
    </submittedName>
</protein>
<evidence type="ECO:0000313" key="1">
    <source>
        <dbReference type="EMBL" id="AZI56958.1"/>
    </source>
</evidence>
<keyword evidence="2" id="KW-1185">Reference proteome</keyword>
<gene>
    <name evidence="1" type="ORF">EH165_00995</name>
</gene>
<sequence length="223" mass="23349">MSAAATTFADALEFPGFFDGMDKIGQANALFNAGADLVADVVPLTVLCAWVLERDCRVYVEADVPVVAPGFPVTVEVDAGDRRVVRIAGAASVADVVASLEQAQDGLPGQGLDAIEGRFWFGPKIARCEKWCKSGHPAGPNEYCEQELDSVQTISGETVSIRVTRYRAHGLFTGQARIEFDGAQLSALSAETAVQFGGLIVLGSIIASTSTGAADLLTGAKRA</sequence>
<dbReference type="RefSeq" id="WP_124797643.1">
    <property type="nucleotide sequence ID" value="NZ_CP034170.1"/>
</dbReference>
<dbReference type="AlphaFoldDB" id="A0A3G8ZIF2"/>
<accession>A0A3G8ZIF2</accession>
<reference evidence="1 2" key="1">
    <citation type="submission" date="2018-11" db="EMBL/GenBank/DDBJ databases">
        <authorList>
            <person name="Da X."/>
        </authorList>
    </citation>
    <scope>NUCLEOTIDE SEQUENCE [LARGE SCALE GENOMIC DNA]</scope>
    <source>
        <strain evidence="1 2">S14-144</strain>
    </source>
</reference>
<proteinExistence type="predicted"/>
<dbReference type="KEGG" id="nak:EH165_00995"/>
<dbReference type="Proteomes" id="UP000268084">
    <property type="component" value="Chromosome"/>
</dbReference>
<reference evidence="1 2" key="2">
    <citation type="submission" date="2018-12" db="EMBL/GenBank/DDBJ databases">
        <title>Nakamurella antarcticus sp. nov., isolated from Antarctica South Shetland Islands soil.</title>
        <authorList>
            <person name="Peng F."/>
        </authorList>
    </citation>
    <scope>NUCLEOTIDE SEQUENCE [LARGE SCALE GENOMIC DNA]</scope>
    <source>
        <strain evidence="1 2">S14-144</strain>
    </source>
</reference>
<organism evidence="1 2">
    <name type="scientific">Nakamurella antarctica</name>
    <dbReference type="NCBI Taxonomy" id="1902245"/>
    <lineage>
        <taxon>Bacteria</taxon>
        <taxon>Bacillati</taxon>
        <taxon>Actinomycetota</taxon>
        <taxon>Actinomycetes</taxon>
        <taxon>Nakamurellales</taxon>
        <taxon>Nakamurellaceae</taxon>
        <taxon>Nakamurella</taxon>
    </lineage>
</organism>
<evidence type="ECO:0000313" key="2">
    <source>
        <dbReference type="Proteomes" id="UP000268084"/>
    </source>
</evidence>
<name>A0A3G8ZIF2_9ACTN</name>